<keyword evidence="2" id="KW-1185">Reference proteome</keyword>
<accession>A0AAV0IZF3</accession>
<reference evidence="1" key="1">
    <citation type="submission" date="2022-08" db="EMBL/GenBank/DDBJ databases">
        <authorList>
            <person name="Gutierrez-Valencia J."/>
        </authorList>
    </citation>
    <scope>NUCLEOTIDE SEQUENCE</scope>
</reference>
<organism evidence="1 2">
    <name type="scientific">Linum tenue</name>
    <dbReference type="NCBI Taxonomy" id="586396"/>
    <lineage>
        <taxon>Eukaryota</taxon>
        <taxon>Viridiplantae</taxon>
        <taxon>Streptophyta</taxon>
        <taxon>Embryophyta</taxon>
        <taxon>Tracheophyta</taxon>
        <taxon>Spermatophyta</taxon>
        <taxon>Magnoliopsida</taxon>
        <taxon>eudicotyledons</taxon>
        <taxon>Gunneridae</taxon>
        <taxon>Pentapetalae</taxon>
        <taxon>rosids</taxon>
        <taxon>fabids</taxon>
        <taxon>Malpighiales</taxon>
        <taxon>Linaceae</taxon>
        <taxon>Linum</taxon>
    </lineage>
</organism>
<feature type="non-terminal residue" evidence="1">
    <location>
        <position position="1"/>
    </location>
</feature>
<dbReference type="Proteomes" id="UP001154282">
    <property type="component" value="Unassembled WGS sequence"/>
</dbReference>
<proteinExistence type="predicted"/>
<evidence type="ECO:0000313" key="1">
    <source>
        <dbReference type="EMBL" id="CAI0403028.1"/>
    </source>
</evidence>
<name>A0AAV0IZF3_9ROSI</name>
<protein>
    <submittedName>
        <fullName evidence="1">Uncharacterized protein</fullName>
    </submittedName>
</protein>
<evidence type="ECO:0000313" key="2">
    <source>
        <dbReference type="Proteomes" id="UP001154282"/>
    </source>
</evidence>
<gene>
    <name evidence="1" type="ORF">LITE_LOCUS11873</name>
</gene>
<dbReference type="AlphaFoldDB" id="A0AAV0IZF3"/>
<dbReference type="EMBL" id="CAMGYJ010000004">
    <property type="protein sequence ID" value="CAI0403028.1"/>
    <property type="molecule type" value="Genomic_DNA"/>
</dbReference>
<comment type="caution">
    <text evidence="1">The sequence shown here is derived from an EMBL/GenBank/DDBJ whole genome shotgun (WGS) entry which is preliminary data.</text>
</comment>
<sequence>SEQKQSPRERKCEEHILEAVLELDFIESSLEIVIGEWKSSSRSRLSSSL</sequence>